<evidence type="ECO:0008006" key="2">
    <source>
        <dbReference type="Google" id="ProtNLM"/>
    </source>
</evidence>
<comment type="caution">
    <text evidence="1">The sequence shown here is derived from an EMBL/GenBank/DDBJ whole genome shotgun (WGS) entry which is preliminary data.</text>
</comment>
<evidence type="ECO:0000313" key="1">
    <source>
        <dbReference type="EMBL" id="NEE23010.1"/>
    </source>
</evidence>
<dbReference type="EMBL" id="JAAGMN010010094">
    <property type="protein sequence ID" value="NEE23010.1"/>
    <property type="molecule type" value="Genomic_DNA"/>
</dbReference>
<gene>
    <name evidence="1" type="ORF">G3M58_93245</name>
</gene>
<dbReference type="AlphaFoldDB" id="A0A6G3XZT1"/>
<accession>A0A6G3XZT1</accession>
<name>A0A6G3XZT1_9ACTN</name>
<organism evidence="1">
    <name type="scientific">Streptomyces sp. SID7499</name>
    <dbReference type="NCBI Taxonomy" id="2706086"/>
    <lineage>
        <taxon>Bacteria</taxon>
        <taxon>Bacillati</taxon>
        <taxon>Actinomycetota</taxon>
        <taxon>Actinomycetes</taxon>
        <taxon>Kitasatosporales</taxon>
        <taxon>Streptomycetaceae</taxon>
        <taxon>Streptomyces</taxon>
    </lineage>
</organism>
<sequence>MTQALTACTAGMQDHAEKQRLKGLLAQMQTAEAGYLRCVGGADLHALNTSPDLLKGQERKDKEALVRAYDQGLVGRKDGRALYDSIMAAAPHGECPLCGAGEVDTLDHYLPKTVFPLCAIMPINLVPACMHCNHGKGAALAASADTQPLHPYVDQLGDERWLVADVLPTVPASVRFRVQAQAGWSPSLTARVWHHFTSHNLSYRYGQKAGRHLAGSRRDHARLLALGPDILRHALKEDAESWAQTDPNAWETALHFGLASSDWYVNGGLMQT</sequence>
<reference evidence="1" key="1">
    <citation type="submission" date="2020-01" db="EMBL/GenBank/DDBJ databases">
        <title>Insect and environment-associated Actinomycetes.</title>
        <authorList>
            <person name="Currrie C."/>
            <person name="Chevrette M."/>
            <person name="Carlson C."/>
            <person name="Stubbendieck R."/>
            <person name="Wendt-Pienkowski E."/>
        </authorList>
    </citation>
    <scope>NUCLEOTIDE SEQUENCE</scope>
    <source>
        <strain evidence="1">SID7499</strain>
    </source>
</reference>
<proteinExistence type="predicted"/>
<protein>
    <recommendedName>
        <fullName evidence="2">HNH endonuclease</fullName>
    </recommendedName>
</protein>
<dbReference type="Gene3D" id="1.10.30.50">
    <property type="match status" value="1"/>
</dbReference>